<keyword evidence="7" id="KW-1185">Reference proteome</keyword>
<evidence type="ECO:0000313" key="6">
    <source>
        <dbReference type="EMBL" id="KAK8846743.1"/>
    </source>
</evidence>
<evidence type="ECO:0000313" key="7">
    <source>
        <dbReference type="Proteomes" id="UP001388673"/>
    </source>
</evidence>
<dbReference type="KEGG" id="kne:92183088"/>
<dbReference type="InterPro" id="IPR038739">
    <property type="entry name" value="ARMC8/Vid28"/>
</dbReference>
<dbReference type="GO" id="GO:0005634">
    <property type="term" value="C:nucleus"/>
    <property type="evidence" value="ECO:0007669"/>
    <property type="project" value="UniProtKB-SubCell"/>
</dbReference>
<dbReference type="GO" id="GO:0005737">
    <property type="term" value="C:cytoplasm"/>
    <property type="evidence" value="ECO:0007669"/>
    <property type="project" value="UniProtKB-SubCell"/>
</dbReference>
<keyword evidence="3" id="KW-0963">Cytoplasm</keyword>
<dbReference type="EMBL" id="JBCAWK010000011">
    <property type="protein sequence ID" value="KAK8846743.1"/>
    <property type="molecule type" value="Genomic_DNA"/>
</dbReference>
<protein>
    <recommendedName>
        <fullName evidence="8">Armadillo repeat-containing protein 8</fullName>
    </recommendedName>
</protein>
<dbReference type="AlphaFoldDB" id="A0AAW0YVI8"/>
<evidence type="ECO:0000256" key="1">
    <source>
        <dbReference type="ARBA" id="ARBA00004123"/>
    </source>
</evidence>
<evidence type="ECO:0000256" key="3">
    <source>
        <dbReference type="ARBA" id="ARBA00022490"/>
    </source>
</evidence>
<dbReference type="GeneID" id="92183088"/>
<reference evidence="6 7" key="1">
    <citation type="journal article" date="2024" name="bioRxiv">
        <title>Comparative genomics of Cryptococcus and Kwoniella reveals pathogenesis evolution and contrasting karyotype dynamics via intercentromeric recombination or chromosome fusion.</title>
        <authorList>
            <person name="Coelho M.A."/>
            <person name="David-Palma M."/>
            <person name="Shea T."/>
            <person name="Bowers K."/>
            <person name="McGinley-Smith S."/>
            <person name="Mohammad A.W."/>
            <person name="Gnirke A."/>
            <person name="Yurkov A.M."/>
            <person name="Nowrousian M."/>
            <person name="Sun S."/>
            <person name="Cuomo C.A."/>
            <person name="Heitman J."/>
        </authorList>
    </citation>
    <scope>NUCLEOTIDE SEQUENCE [LARGE SCALE GENOMIC DNA]</scope>
    <source>
        <strain evidence="6 7">CBS 13917</strain>
    </source>
</reference>
<evidence type="ECO:0000256" key="5">
    <source>
        <dbReference type="ARBA" id="ARBA00023242"/>
    </source>
</evidence>
<gene>
    <name evidence="6" type="ORF">IAR55_005830</name>
</gene>
<proteinExistence type="predicted"/>
<evidence type="ECO:0000256" key="4">
    <source>
        <dbReference type="ARBA" id="ARBA00022737"/>
    </source>
</evidence>
<dbReference type="InterPro" id="IPR011989">
    <property type="entry name" value="ARM-like"/>
</dbReference>
<evidence type="ECO:0008006" key="8">
    <source>
        <dbReference type="Google" id="ProtNLM"/>
    </source>
</evidence>
<comment type="caution">
    <text evidence="6">The sequence shown here is derived from an EMBL/GenBank/DDBJ whole genome shotgun (WGS) entry which is preliminary data.</text>
</comment>
<dbReference type="Gene3D" id="1.25.10.10">
    <property type="entry name" value="Leucine-rich Repeat Variant"/>
    <property type="match status" value="3"/>
</dbReference>
<dbReference type="PANTHER" id="PTHR15651">
    <property type="entry name" value="ARMADILLO REPEAT-CONTAINING PROTEIN 8"/>
    <property type="match status" value="1"/>
</dbReference>
<accession>A0AAW0YVI8</accession>
<dbReference type="InterPro" id="IPR000225">
    <property type="entry name" value="Armadillo"/>
</dbReference>
<organism evidence="6 7">
    <name type="scientific">Kwoniella newhampshirensis</name>
    <dbReference type="NCBI Taxonomy" id="1651941"/>
    <lineage>
        <taxon>Eukaryota</taxon>
        <taxon>Fungi</taxon>
        <taxon>Dikarya</taxon>
        <taxon>Basidiomycota</taxon>
        <taxon>Agaricomycotina</taxon>
        <taxon>Tremellomycetes</taxon>
        <taxon>Tremellales</taxon>
        <taxon>Cryptococcaceae</taxon>
        <taxon>Kwoniella</taxon>
    </lineage>
</organism>
<dbReference type="InterPro" id="IPR016024">
    <property type="entry name" value="ARM-type_fold"/>
</dbReference>
<dbReference type="GO" id="GO:0034657">
    <property type="term" value="C:GID complex"/>
    <property type="evidence" value="ECO:0007669"/>
    <property type="project" value="TreeGrafter"/>
</dbReference>
<dbReference type="SUPFAM" id="SSF48371">
    <property type="entry name" value="ARM repeat"/>
    <property type="match status" value="2"/>
</dbReference>
<dbReference type="SMART" id="SM00185">
    <property type="entry name" value="ARM"/>
    <property type="match status" value="2"/>
</dbReference>
<sequence>MMYLVSPSQKNPLSNVISRDLNLDLAPYSSLPVIARRVPTARPHSTRYIVDGSEMMTSSSATYTTLVGASTSTDLLAELKDLKNSVIGNTWKKVEVVEDEQLLLFLLSLLRVPSPGVEDSDVSMELMSETAVIVGALANIGDLTLRPLLVANTPSHLLGLISALTLSTSLSDRYVHRLLPQLLRALRNLLVSTADMVWGHMWGVGAERKVVGTGLVGMDIMSEADARKGKEVPGRNKAWKVEAIRSLGLVFEPTNLTALLSILQTHPDTKNLLPLYQLFSRLVALPSHRQALASWRPSSDETHRIDRHEAGPSALKLSDIHPSAPSSIQRGTDIPFIIYHLLSTIISINPETGSSYGPGNQRQSPKLVEAALDLLAALIKGQPSVAAAVRSWSSLSNSAWGEGGIGDDVEFGEGEGDVLITREFISRLVSMLLLCPTGVRIAAASCLTNIVKAHKGSRPSDRIRSVIINFQLIDEIGRLLKTEGWEERVKLCFILAALVSDDASLQKMAADKGCPAQLTTILLSIGQDEGKGELGNDLASRSREATLLALASLAMQYEPTRSAISDSNPPVLPHILSALSHPSYGVRAAACQLARALSRTVAILRTSLVDSGVGEEVIRVLKREVDGRANRDIEEGRGDVDGDGELGERIWTVEVAASATICNLIADFSPLKTTLLLEGGLELLCELTRSTHEPLALNALWALKNLTFHAMESTKLQVTLTLGWDRLRALMTLSTPLTLRVQAFEITQNLLAEATALEISRTVENLGEKELLDLVTNAAKEGEQVELRIPALYVLSNLALGNERLRACIVGRVEILEVLSGALNSKLDPLKVPSLRTLRHLIESNAKTHKPRQGMVDLFQPYQLKPRLKELAEASASLDVCQAAVGLLNVLDRGRDGGGVSSGGR</sequence>
<keyword evidence="5" id="KW-0539">Nucleus</keyword>
<dbReference type="GO" id="GO:0043161">
    <property type="term" value="P:proteasome-mediated ubiquitin-dependent protein catabolic process"/>
    <property type="evidence" value="ECO:0007669"/>
    <property type="project" value="TreeGrafter"/>
</dbReference>
<comment type="subcellular location">
    <subcellularLocation>
        <location evidence="2">Cytoplasm</location>
    </subcellularLocation>
    <subcellularLocation>
        <location evidence="1">Nucleus</location>
    </subcellularLocation>
</comment>
<keyword evidence="4" id="KW-0677">Repeat</keyword>
<dbReference type="Proteomes" id="UP001388673">
    <property type="component" value="Unassembled WGS sequence"/>
</dbReference>
<name>A0AAW0YVI8_9TREE</name>
<dbReference type="PANTHER" id="PTHR15651:SF7">
    <property type="entry name" value="ARMADILLO REPEAT-CONTAINING PROTEIN 8"/>
    <property type="match status" value="1"/>
</dbReference>
<dbReference type="RefSeq" id="XP_066800693.1">
    <property type="nucleotide sequence ID" value="XM_066948920.1"/>
</dbReference>
<evidence type="ECO:0000256" key="2">
    <source>
        <dbReference type="ARBA" id="ARBA00004496"/>
    </source>
</evidence>